<dbReference type="PATRIC" id="fig|1398.25.peg.407"/>
<dbReference type="Gene3D" id="1.10.30.50">
    <property type="match status" value="1"/>
</dbReference>
<dbReference type="EMBL" id="LQYI01000091">
    <property type="protein sequence ID" value="KYC65201.1"/>
    <property type="molecule type" value="Genomic_DNA"/>
</dbReference>
<dbReference type="InterPro" id="IPR003615">
    <property type="entry name" value="HNH_nuc"/>
</dbReference>
<dbReference type="PANTHER" id="PTHR33877">
    <property type="entry name" value="SLL1193 PROTEIN"/>
    <property type="match status" value="1"/>
</dbReference>
<dbReference type="GO" id="GO:0003676">
    <property type="term" value="F:nucleic acid binding"/>
    <property type="evidence" value="ECO:0007669"/>
    <property type="project" value="InterPro"/>
</dbReference>
<evidence type="ECO:0000259" key="1">
    <source>
        <dbReference type="SMART" id="SM00507"/>
    </source>
</evidence>
<evidence type="ECO:0000313" key="3">
    <source>
        <dbReference type="Proteomes" id="UP000075304"/>
    </source>
</evidence>
<dbReference type="RefSeq" id="WP_061575473.1">
    <property type="nucleotide sequence ID" value="NZ_LQYI01000091.1"/>
</dbReference>
<evidence type="ECO:0000313" key="2">
    <source>
        <dbReference type="EMBL" id="KYC65201.1"/>
    </source>
</evidence>
<proteinExistence type="predicted"/>
<dbReference type="PANTHER" id="PTHR33877:SF1">
    <property type="entry name" value="TYPE IV METHYL-DIRECTED RESTRICTION ENZYME ECOKMCRA"/>
    <property type="match status" value="1"/>
</dbReference>
<dbReference type="CDD" id="cd00085">
    <property type="entry name" value="HNHc"/>
    <property type="match status" value="1"/>
</dbReference>
<dbReference type="GO" id="GO:0008270">
    <property type="term" value="F:zinc ion binding"/>
    <property type="evidence" value="ECO:0007669"/>
    <property type="project" value="InterPro"/>
</dbReference>
<accession>A0A150K762</accession>
<dbReference type="GO" id="GO:0004519">
    <property type="term" value="F:endonuclease activity"/>
    <property type="evidence" value="ECO:0007669"/>
    <property type="project" value="InterPro"/>
</dbReference>
<reference evidence="2 3" key="1">
    <citation type="submission" date="2016-01" db="EMBL/GenBank/DDBJ databases">
        <title>Genome Sequences of Twelve Sporeforming Bacillus Species Isolated from Foods.</title>
        <authorList>
            <person name="Berendsen E.M."/>
            <person name="Wells-Bennik M.H."/>
            <person name="Krawcyk A.O."/>
            <person name="De Jong A."/>
            <person name="Holsappel S."/>
            <person name="Eijlander R.T."/>
            <person name="Kuipers O.P."/>
        </authorList>
    </citation>
    <scope>NUCLEOTIDE SEQUENCE [LARGE SCALE GENOMIC DNA]</scope>
    <source>
        <strain evidence="2 3">B4099</strain>
    </source>
</reference>
<sequence>MTGQEKRTCRICGEEKPLELFELDKRVKGGRTNRCKACKTALNDRAHQAYRDMKKRALKAGVPMEVTVSELRLLYAAHDGKCIYCGKSEDEAGCRHHIDHVTPLSRGGTNHISNLVLACASCNAAKKDKPLVSFYLNRNRDKFPEKSFSAIAYLIALTAGQPVDEVLDGLLHEHAYYVMERIDKEMAAGEKRVMAT</sequence>
<name>A0A150K762_HEYCO</name>
<comment type="caution">
    <text evidence="2">The sequence shown here is derived from an EMBL/GenBank/DDBJ whole genome shotgun (WGS) entry which is preliminary data.</text>
</comment>
<dbReference type="SMART" id="SM00507">
    <property type="entry name" value="HNHc"/>
    <property type="match status" value="1"/>
</dbReference>
<dbReference type="AlphaFoldDB" id="A0A150K762"/>
<dbReference type="InterPro" id="IPR002711">
    <property type="entry name" value="HNH"/>
</dbReference>
<organism evidence="2 3">
    <name type="scientific">Heyndrickxia coagulans</name>
    <name type="common">Weizmannia coagulans</name>
    <dbReference type="NCBI Taxonomy" id="1398"/>
    <lineage>
        <taxon>Bacteria</taxon>
        <taxon>Bacillati</taxon>
        <taxon>Bacillota</taxon>
        <taxon>Bacilli</taxon>
        <taxon>Bacillales</taxon>
        <taxon>Bacillaceae</taxon>
        <taxon>Heyndrickxia</taxon>
    </lineage>
</organism>
<feature type="domain" description="HNH nuclease" evidence="1">
    <location>
        <begin position="70"/>
        <end position="124"/>
    </location>
</feature>
<protein>
    <recommendedName>
        <fullName evidence="1">HNH nuclease domain-containing protein</fullName>
    </recommendedName>
</protein>
<dbReference type="Pfam" id="PF01844">
    <property type="entry name" value="HNH"/>
    <property type="match status" value="1"/>
</dbReference>
<gene>
    <name evidence="2" type="ORF">B4099_0347</name>
</gene>
<dbReference type="InterPro" id="IPR052892">
    <property type="entry name" value="NA-targeting_endonuclease"/>
</dbReference>
<dbReference type="Proteomes" id="UP000075304">
    <property type="component" value="Unassembled WGS sequence"/>
</dbReference>